<gene>
    <name evidence="3" type="ORF">A1Q2_01647</name>
</gene>
<feature type="domain" description="C2H2-type" evidence="2">
    <location>
        <begin position="385"/>
        <end position="409"/>
    </location>
</feature>
<dbReference type="OrthoDB" id="2575524at2759"/>
<feature type="compositionally biased region" description="Low complexity" evidence="1">
    <location>
        <begin position="81"/>
        <end position="99"/>
    </location>
</feature>
<dbReference type="Gene3D" id="3.30.160.60">
    <property type="entry name" value="Classic Zinc Finger"/>
    <property type="match status" value="1"/>
</dbReference>
<protein>
    <recommendedName>
        <fullName evidence="2">C2H2-type domain-containing protein</fullName>
    </recommendedName>
</protein>
<dbReference type="PROSITE" id="PS00028">
    <property type="entry name" value="ZINC_FINGER_C2H2_1"/>
    <property type="match status" value="1"/>
</dbReference>
<feature type="compositionally biased region" description="Low complexity" evidence="1">
    <location>
        <begin position="575"/>
        <end position="591"/>
    </location>
</feature>
<feature type="region of interest" description="Disordered" evidence="1">
    <location>
        <begin position="572"/>
        <end position="650"/>
    </location>
</feature>
<evidence type="ECO:0000313" key="4">
    <source>
        <dbReference type="Proteomes" id="UP000006757"/>
    </source>
</evidence>
<feature type="region of interest" description="Disordered" evidence="1">
    <location>
        <begin position="1"/>
        <end position="220"/>
    </location>
</feature>
<sequence>MDAEAGPSRPPRPPSLPRSPRRGRISTSRSPVRSARLSVEVSVELPRLKSPARALPSASTTRSPDSGEDRPTKSPIRLPWPEASPRASGAGSGSESRSPTRATGTGSESPVRPGGFEHVVDALERVVDVPIERINTPRKPPPEPAPTTERTRTPARSTPARDPSPGFDLTPLPTTLPPGFSREPTPASVTSDDDPPPKSGLRLPVHHTPQRRPAQPPINGPIYVPADVFAVLTSPIAPLPSATDSSPHTALPPPLPTVAGHALRSLVPPVPKPMPPRPAHSLQNRAYVCIKISEKRRAELIARGVYDAFRDDEDAQFRALAPRKRYQHYAAGSNRVMVRNVTLVLARPEELPERFIERPGPALLEPYASVLKEDRLVNTLGEYVCGWKGCGAVLASEERLKRHVAKRAHAAQGAVAAEKTVYRCFWAGCEGPCFERVEGLIQHLSARHIAGRLRCPFEDCEMTSPTLAHLQRHAIRQHAPDAPLRPRADLPILPKLPPLPPLPVIAHADELCTHRVNGRQHASAYRQEQVRARIQRLCFGGPEPDTEAGGVTMMEQLALTPPAPSRLRLSRRFSSEATPSPASARTAPRASPHLRPGLAPCRSSRSPSRRSPRSTTSWTLRDPATCPTRRRPRTTSGLADGSSSPSSPWT</sequence>
<proteinExistence type="predicted"/>
<evidence type="ECO:0000259" key="2">
    <source>
        <dbReference type="PROSITE" id="PS00028"/>
    </source>
</evidence>
<comment type="caution">
    <text evidence="3">The sequence shown here is derived from an EMBL/GenBank/DDBJ whole genome shotgun (WGS) entry which is preliminary data.</text>
</comment>
<dbReference type="EMBL" id="AMBO01000235">
    <property type="protein sequence ID" value="EKD04064.1"/>
    <property type="molecule type" value="Genomic_DNA"/>
</dbReference>
<keyword evidence="4" id="KW-1185">Reference proteome</keyword>
<evidence type="ECO:0000313" key="3">
    <source>
        <dbReference type="EMBL" id="EKD04064.1"/>
    </source>
</evidence>
<reference evidence="3 4" key="1">
    <citation type="journal article" date="2012" name="Eukaryot. Cell">
        <title>Genome sequence of the Trichosporon asahii environmental strain CBS 8904.</title>
        <authorList>
            <person name="Yang R.Y."/>
            <person name="Li H.T."/>
            <person name="Zhu H."/>
            <person name="Zhou G.P."/>
            <person name="Wang M."/>
            <person name="Wang L."/>
        </authorList>
    </citation>
    <scope>NUCLEOTIDE SEQUENCE [LARGE SCALE GENOMIC DNA]</scope>
    <source>
        <strain evidence="3 4">CBS 8904</strain>
    </source>
</reference>
<dbReference type="AlphaFoldDB" id="K1WSW8"/>
<accession>K1WSW8</accession>
<evidence type="ECO:0000256" key="1">
    <source>
        <dbReference type="SAM" id="MobiDB-lite"/>
    </source>
</evidence>
<organism evidence="3 4">
    <name type="scientific">Trichosporon asahii var. asahii (strain CBS 8904)</name>
    <name type="common">Yeast</name>
    <dbReference type="NCBI Taxonomy" id="1220162"/>
    <lineage>
        <taxon>Eukaryota</taxon>
        <taxon>Fungi</taxon>
        <taxon>Dikarya</taxon>
        <taxon>Basidiomycota</taxon>
        <taxon>Agaricomycotina</taxon>
        <taxon>Tremellomycetes</taxon>
        <taxon>Trichosporonales</taxon>
        <taxon>Trichosporonaceae</taxon>
        <taxon>Trichosporon</taxon>
    </lineage>
</organism>
<feature type="compositionally biased region" description="Pro residues" evidence="1">
    <location>
        <begin position="8"/>
        <end position="17"/>
    </location>
</feature>
<feature type="compositionally biased region" description="Low complexity" evidence="1">
    <location>
        <begin position="154"/>
        <end position="173"/>
    </location>
</feature>
<dbReference type="InParanoid" id="K1WSW8"/>
<dbReference type="STRING" id="1220162.K1WSW8"/>
<dbReference type="SMART" id="SM00355">
    <property type="entry name" value="ZnF_C2H2"/>
    <property type="match status" value="3"/>
</dbReference>
<dbReference type="HOGENOM" id="CLU_421612_0_0_1"/>
<dbReference type="eggNOG" id="ENOG502SP7R">
    <property type="taxonomic scope" value="Eukaryota"/>
</dbReference>
<dbReference type="Proteomes" id="UP000006757">
    <property type="component" value="Unassembled WGS sequence"/>
</dbReference>
<feature type="compositionally biased region" description="Basic and acidic residues" evidence="1">
    <location>
        <begin position="118"/>
        <end position="131"/>
    </location>
</feature>
<dbReference type="InterPro" id="IPR013087">
    <property type="entry name" value="Znf_C2H2_type"/>
</dbReference>
<name>K1WSW8_TRIAC</name>